<feature type="chain" id="PRO_5017923999" evidence="1">
    <location>
        <begin position="23"/>
        <end position="1076"/>
    </location>
</feature>
<dbReference type="AlphaFoldDB" id="A0A3N0BYG3"/>
<evidence type="ECO:0000313" key="3">
    <source>
        <dbReference type="EMBL" id="RNL54751.1"/>
    </source>
</evidence>
<protein>
    <submittedName>
        <fullName evidence="3">TonB-dependent receptor</fullName>
    </submittedName>
</protein>
<dbReference type="OrthoDB" id="9768177at2"/>
<dbReference type="NCBIfam" id="TIGR04057">
    <property type="entry name" value="SusC_RagA_signa"/>
    <property type="match status" value="1"/>
</dbReference>
<feature type="signal peptide" evidence="1">
    <location>
        <begin position="1"/>
        <end position="22"/>
    </location>
</feature>
<dbReference type="Pfam" id="PF07715">
    <property type="entry name" value="Plug"/>
    <property type="match status" value="1"/>
</dbReference>
<evidence type="ECO:0000256" key="1">
    <source>
        <dbReference type="SAM" id="SignalP"/>
    </source>
</evidence>
<keyword evidence="4" id="KW-1185">Reference proteome</keyword>
<evidence type="ECO:0000259" key="2">
    <source>
        <dbReference type="Pfam" id="PF07715"/>
    </source>
</evidence>
<dbReference type="FunFam" id="2.170.130.10:FF:000003">
    <property type="entry name" value="SusC/RagA family TonB-linked outer membrane protein"/>
    <property type="match status" value="1"/>
</dbReference>
<dbReference type="Pfam" id="PF13715">
    <property type="entry name" value="CarbopepD_reg_2"/>
    <property type="match status" value="1"/>
</dbReference>
<reference evidence="3 4" key="1">
    <citation type="submission" date="2018-10" db="EMBL/GenBank/DDBJ databases">
        <title>Genome sequencing of Pedobacter jejuensis TNB23.</title>
        <authorList>
            <person name="Cho Y.-J."/>
            <person name="Cho A."/>
            <person name="Kim O.-S."/>
        </authorList>
    </citation>
    <scope>NUCLEOTIDE SEQUENCE [LARGE SCALE GENOMIC DNA]</scope>
    <source>
        <strain evidence="3 4">TNB23</strain>
    </source>
</reference>
<dbReference type="Proteomes" id="UP000274046">
    <property type="component" value="Unassembled WGS sequence"/>
</dbReference>
<dbReference type="InterPro" id="IPR023996">
    <property type="entry name" value="TonB-dep_OMP_SusC/RagA"/>
</dbReference>
<dbReference type="InterPro" id="IPR023997">
    <property type="entry name" value="TonB-dep_OMP_SusC/RagA_CS"/>
</dbReference>
<dbReference type="RefSeq" id="WP_123205041.1">
    <property type="nucleotide sequence ID" value="NZ_RBEE01000010.1"/>
</dbReference>
<organism evidence="3 4">
    <name type="scientific">Pedobacter jejuensis</name>
    <dbReference type="NCBI Taxonomy" id="1268550"/>
    <lineage>
        <taxon>Bacteria</taxon>
        <taxon>Pseudomonadati</taxon>
        <taxon>Bacteroidota</taxon>
        <taxon>Sphingobacteriia</taxon>
        <taxon>Sphingobacteriales</taxon>
        <taxon>Sphingobacteriaceae</taxon>
        <taxon>Pedobacter</taxon>
    </lineage>
</organism>
<sequence length="1076" mass="118826">MKKFKFFSIVFLLLLITNYANAQSKTISGVVRDVQGPLPGAIVEEKGTENRTSTNGNGEYKLTLRGTGNTLIVRLIGYVNREISISGNNSAQIVLQQASQDLSEVVVTGYTTQKKITLTGAQSAVSGNDIRQNPSGSLQNTLAGRVTGFISQQRVGQPGSDGAAFLVRGESSLNNNAVNGVASTTNNPLIIVDNIEYSYEQFSRLEANEVESITILKDASQTAVYGIKGGNGVVIVTTRRGKIGKPRISVRTDFALSEPTILPDYLDSYNTALLRNQAEINDNSYAPNPSFRPTWSAADLEAFRTGSDPIGHPNVNWKEMLFKKYAPQLKTNFDISGGTTKARYFVSLSYLNQGGNTKDYYEDSGDNINSGFYNKRFNYRSNLDISVTKNLTLQLDAFGNIGEINRPNIFYPSTNGNKDDIFADFGSYLALSPMAYPIKNPDGSWGYSQFQANSANYLTPNIIERLTYGGFRRNNENNMVLSTTATEKLDFITKGLSVQGRVAYTNNYTVARSLTRTNLPSYIFRPAVFAADGSLTSAERYDPAFANVYTIGRLGNAYGTNGSAGSTQRRLAAQALITYSRQFAENHHVDFLGVYSLSSNNVRSDDLTYNFVPASVISRVAKIGYDYKNKYIVNVTGTLSGSNRFTGKKKNGFFPAASAAYNIAEEDFFKKRISFINLLKFRASWGIVGNDQLAPGRQYAYQQSYATSTTNSYRTSNNGTIYSFGESNGTLSANTGYAEGALANTDVTWDKERQFDIGLDFAFFNNKLTGLVDYFKYRRYDQLIAINLISDLQGVLLPPQNIGESTRQGLEFELNYRSTIGNEFAYNFRGTFSNVKNAVVFNGFADPQYPWQSAVGKPIGAEGLYQYLGFFKDMNDVNNSPTSTFIQRPGDLKYADLNGDNVIDDKDRVVADYSNTPQNTFGFQFGFNYKGVGLSILFQGATKFYLRGTEEAIRPFSANLQAVHQQAWTPALGDNAKFPVLTTLRSISDPGINSTYWAVPGDYLRLRTAELSYDIPTSIVKKLGLQGIRFFASGNNLITWSKAFNLYAIDPEATPGNDRQAYPPSRIYNIGLNVNL</sequence>
<accession>A0A3N0BYG3</accession>
<feature type="domain" description="TonB-dependent receptor plug" evidence="2">
    <location>
        <begin position="115"/>
        <end position="233"/>
    </location>
</feature>
<name>A0A3N0BYG3_9SPHI</name>
<dbReference type="SUPFAM" id="SSF56935">
    <property type="entry name" value="Porins"/>
    <property type="match status" value="1"/>
</dbReference>
<dbReference type="Gene3D" id="2.60.40.1120">
    <property type="entry name" value="Carboxypeptidase-like, regulatory domain"/>
    <property type="match status" value="1"/>
</dbReference>
<dbReference type="NCBIfam" id="TIGR04056">
    <property type="entry name" value="OMP_RagA_SusC"/>
    <property type="match status" value="1"/>
</dbReference>
<dbReference type="Gene3D" id="2.170.130.10">
    <property type="entry name" value="TonB-dependent receptor, plug domain"/>
    <property type="match status" value="1"/>
</dbReference>
<dbReference type="EMBL" id="RBEE01000010">
    <property type="protein sequence ID" value="RNL54751.1"/>
    <property type="molecule type" value="Genomic_DNA"/>
</dbReference>
<dbReference type="SUPFAM" id="SSF49464">
    <property type="entry name" value="Carboxypeptidase regulatory domain-like"/>
    <property type="match status" value="1"/>
</dbReference>
<gene>
    <name evidence="3" type="ORF">D7004_06410</name>
</gene>
<dbReference type="InterPro" id="IPR008969">
    <property type="entry name" value="CarboxyPept-like_regulatory"/>
</dbReference>
<proteinExistence type="predicted"/>
<keyword evidence="1" id="KW-0732">Signal</keyword>
<keyword evidence="3" id="KW-0675">Receptor</keyword>
<dbReference type="InterPro" id="IPR037066">
    <property type="entry name" value="Plug_dom_sf"/>
</dbReference>
<evidence type="ECO:0000313" key="4">
    <source>
        <dbReference type="Proteomes" id="UP000274046"/>
    </source>
</evidence>
<comment type="caution">
    <text evidence="3">The sequence shown here is derived from an EMBL/GenBank/DDBJ whole genome shotgun (WGS) entry which is preliminary data.</text>
</comment>
<dbReference type="InterPro" id="IPR012910">
    <property type="entry name" value="Plug_dom"/>
</dbReference>